<evidence type="ECO:0000256" key="1">
    <source>
        <dbReference type="SAM" id="MobiDB-lite"/>
    </source>
</evidence>
<dbReference type="AlphaFoldDB" id="A0A6G1JPA7"/>
<reference evidence="2" key="1">
    <citation type="journal article" date="2020" name="Stud. Mycol.">
        <title>101 Dothideomycetes genomes: a test case for predicting lifestyles and emergence of pathogens.</title>
        <authorList>
            <person name="Haridas S."/>
            <person name="Albert R."/>
            <person name="Binder M."/>
            <person name="Bloem J."/>
            <person name="Labutti K."/>
            <person name="Salamov A."/>
            <person name="Andreopoulos B."/>
            <person name="Baker S."/>
            <person name="Barry K."/>
            <person name="Bills G."/>
            <person name="Bluhm B."/>
            <person name="Cannon C."/>
            <person name="Castanera R."/>
            <person name="Culley D."/>
            <person name="Daum C."/>
            <person name="Ezra D."/>
            <person name="Gonzalez J."/>
            <person name="Henrissat B."/>
            <person name="Kuo A."/>
            <person name="Liang C."/>
            <person name="Lipzen A."/>
            <person name="Lutzoni F."/>
            <person name="Magnuson J."/>
            <person name="Mondo S."/>
            <person name="Nolan M."/>
            <person name="Ohm R."/>
            <person name="Pangilinan J."/>
            <person name="Park H.-J."/>
            <person name="Ramirez L."/>
            <person name="Alfaro M."/>
            <person name="Sun H."/>
            <person name="Tritt A."/>
            <person name="Yoshinaga Y."/>
            <person name="Zwiers L.-H."/>
            <person name="Turgeon B."/>
            <person name="Goodwin S."/>
            <person name="Spatafora J."/>
            <person name="Crous P."/>
            <person name="Grigoriev I."/>
        </authorList>
    </citation>
    <scope>NUCLEOTIDE SEQUENCE</scope>
    <source>
        <strain evidence="2">CBS 122367</strain>
    </source>
</reference>
<keyword evidence="3" id="KW-1185">Reference proteome</keyword>
<evidence type="ECO:0000313" key="2">
    <source>
        <dbReference type="EMBL" id="KAF2691955.1"/>
    </source>
</evidence>
<feature type="region of interest" description="Disordered" evidence="1">
    <location>
        <begin position="18"/>
        <end position="38"/>
    </location>
</feature>
<dbReference type="Proteomes" id="UP000799291">
    <property type="component" value="Unassembled WGS sequence"/>
</dbReference>
<name>A0A6G1JPA7_9PLEO</name>
<proteinExistence type="predicted"/>
<evidence type="ECO:0000313" key="3">
    <source>
        <dbReference type="Proteomes" id="UP000799291"/>
    </source>
</evidence>
<protein>
    <submittedName>
        <fullName evidence="2">Uncharacterized protein</fullName>
    </submittedName>
</protein>
<gene>
    <name evidence="2" type="ORF">K458DRAFT_381789</name>
</gene>
<organism evidence="2 3">
    <name type="scientific">Lentithecium fluviatile CBS 122367</name>
    <dbReference type="NCBI Taxonomy" id="1168545"/>
    <lineage>
        <taxon>Eukaryota</taxon>
        <taxon>Fungi</taxon>
        <taxon>Dikarya</taxon>
        <taxon>Ascomycota</taxon>
        <taxon>Pezizomycotina</taxon>
        <taxon>Dothideomycetes</taxon>
        <taxon>Pleosporomycetidae</taxon>
        <taxon>Pleosporales</taxon>
        <taxon>Massarineae</taxon>
        <taxon>Lentitheciaceae</taxon>
        <taxon>Lentithecium</taxon>
    </lineage>
</organism>
<accession>A0A6G1JPA7</accession>
<sequence>MSSLYLFVLAADDRFPDALSSSGMDPKPRSENSRLDGGGDNVAARLENCFSLAVGDDARATEPRKLFAYIIPLVGQGDPYKLDVDGAVRMVLRRSMTNPKRLSQYGELPRTRRHVLASKEATSLRNGGRYTDIFENPTYRTLSLAREVGKGDYGGHLTKVTSELGLG</sequence>
<dbReference type="EMBL" id="MU005569">
    <property type="protein sequence ID" value="KAF2691955.1"/>
    <property type="molecule type" value="Genomic_DNA"/>
</dbReference>